<dbReference type="GO" id="GO:0003899">
    <property type="term" value="F:DNA-directed RNA polymerase activity"/>
    <property type="evidence" value="ECO:0007669"/>
    <property type="project" value="UniProtKB-UniRule"/>
</dbReference>
<dbReference type="AlphaFoldDB" id="A0A3N1MKL9"/>
<dbReference type="Gene3D" id="3.90.580.10">
    <property type="entry name" value="Zinc finger, CHC2-type domain"/>
    <property type="match status" value="1"/>
</dbReference>
<dbReference type="NCBIfam" id="TIGR01391">
    <property type="entry name" value="dnaG"/>
    <property type="match status" value="1"/>
</dbReference>
<keyword evidence="6 12" id="KW-0479">Metal-binding</keyword>
<comment type="similarity">
    <text evidence="12">Belongs to the DnaG primase family.</text>
</comment>
<dbReference type="InterPro" id="IPR002694">
    <property type="entry name" value="Znf_CHC2"/>
</dbReference>
<dbReference type="InterPro" id="IPR006171">
    <property type="entry name" value="TOPRIM_dom"/>
</dbReference>
<evidence type="ECO:0000256" key="1">
    <source>
        <dbReference type="ARBA" id="ARBA00022478"/>
    </source>
</evidence>
<keyword evidence="1 12" id="KW-0240">DNA-directed RNA polymerase</keyword>
<dbReference type="Pfam" id="PF13662">
    <property type="entry name" value="Toprim_4"/>
    <property type="match status" value="1"/>
</dbReference>
<evidence type="ECO:0000313" key="16">
    <source>
        <dbReference type="Proteomes" id="UP000278222"/>
    </source>
</evidence>
<dbReference type="GO" id="GO:0008270">
    <property type="term" value="F:zinc ion binding"/>
    <property type="evidence" value="ECO:0007669"/>
    <property type="project" value="UniProtKB-UniRule"/>
</dbReference>
<dbReference type="PANTHER" id="PTHR30313:SF2">
    <property type="entry name" value="DNA PRIMASE"/>
    <property type="match status" value="1"/>
</dbReference>
<dbReference type="InterPro" id="IPR036977">
    <property type="entry name" value="DNA_primase_Znf_CHC2"/>
</dbReference>
<evidence type="ECO:0000256" key="8">
    <source>
        <dbReference type="ARBA" id="ARBA00022833"/>
    </source>
</evidence>
<feature type="domain" description="Toprim" evidence="14">
    <location>
        <begin position="240"/>
        <end position="322"/>
    </location>
</feature>
<organism evidence="15 16">
    <name type="scientific">Stella humosa</name>
    <dbReference type="NCBI Taxonomy" id="94"/>
    <lineage>
        <taxon>Bacteria</taxon>
        <taxon>Pseudomonadati</taxon>
        <taxon>Pseudomonadota</taxon>
        <taxon>Alphaproteobacteria</taxon>
        <taxon>Rhodospirillales</taxon>
        <taxon>Stellaceae</taxon>
        <taxon>Stella</taxon>
    </lineage>
</organism>
<dbReference type="SUPFAM" id="SSF57783">
    <property type="entry name" value="Zinc beta-ribbon"/>
    <property type="match status" value="1"/>
</dbReference>
<keyword evidence="4 12" id="KW-0548">Nucleotidyltransferase</keyword>
<keyword evidence="16" id="KW-1185">Reference proteome</keyword>
<reference evidence="15 16" key="1">
    <citation type="submission" date="2018-11" db="EMBL/GenBank/DDBJ databases">
        <title>Genomic Encyclopedia of Type Strains, Phase IV (KMG-IV): sequencing the most valuable type-strain genomes for metagenomic binning, comparative biology and taxonomic classification.</title>
        <authorList>
            <person name="Goeker M."/>
        </authorList>
    </citation>
    <scope>NUCLEOTIDE SEQUENCE [LARGE SCALE GENOMIC DNA]</scope>
    <source>
        <strain evidence="15 16">DSM 5900</strain>
    </source>
</reference>
<sequence>MTETVGRRVRLIRAGTVHKGLCPFHQEKSPSFTVDERRGTFHCFGCGAHGNAIDFVMRAENLGFREVVERLAGEVGLPLPQETPAARARDDRRGTLQAALEAAAEWFIQRLADGRVGQAALEYLSGRGLDAAAIKRFGIGFAPAGRTLLKDALGTRFPEELLVEAGLLGRPEGGGASYDRFRSRIMFPIHDLRGRICGFGGRVMGDGEPKYLNSPETELFQKGRLLYGFDRASAAARKSGEVVAVEGYMDVIALHLAGIQTAVAPLGTAMTEQQIALLWRLAPEPILCFDGDAAGQRAASRAAERALPMLKPGHSLRFALLPPGDDPDSLVRQRGADAMREILAAARPLRDLLLATEVAGHSFDTPERRAGLRQRLRQLAGRIEDRETQEEYQAEFARTCDQAFGRTRGGGDNRPPPGRRAPAPGRRFPAGGRSSYPPPALSEPPPPVPDHWGVHESRLLLLALRDGARLTEIGEGLGAMAFRNPALETLRHDLVEALGLEQLDSGSIERHLTELGHGPTLDRLRGSEARRGWACVGSETSPEESLFQWRHSQVAWQLDEIERENSAARRSFAESDPSAASGRLVRLAAEKAELLRYRQELDGELDALRQSGSGKL</sequence>
<evidence type="ECO:0000256" key="6">
    <source>
        <dbReference type="ARBA" id="ARBA00022723"/>
    </source>
</evidence>
<dbReference type="Pfam" id="PF08275">
    <property type="entry name" value="DNAG_N"/>
    <property type="match status" value="1"/>
</dbReference>
<evidence type="ECO:0000256" key="12">
    <source>
        <dbReference type="HAMAP-Rule" id="MF_00974"/>
    </source>
</evidence>
<proteinExistence type="inferred from homology"/>
<dbReference type="GO" id="GO:1990077">
    <property type="term" value="C:primosome complex"/>
    <property type="evidence" value="ECO:0007669"/>
    <property type="project" value="UniProtKB-KW"/>
</dbReference>
<dbReference type="GO" id="GO:0000428">
    <property type="term" value="C:DNA-directed RNA polymerase complex"/>
    <property type="evidence" value="ECO:0007669"/>
    <property type="project" value="UniProtKB-KW"/>
</dbReference>
<dbReference type="InterPro" id="IPR006295">
    <property type="entry name" value="DNA_primase_DnaG"/>
</dbReference>
<evidence type="ECO:0000256" key="10">
    <source>
        <dbReference type="ARBA" id="ARBA00023125"/>
    </source>
</evidence>
<dbReference type="CDD" id="cd03364">
    <property type="entry name" value="TOPRIM_DnaG_primases"/>
    <property type="match status" value="1"/>
</dbReference>
<evidence type="ECO:0000256" key="5">
    <source>
        <dbReference type="ARBA" id="ARBA00022705"/>
    </source>
</evidence>
<dbReference type="PROSITE" id="PS50880">
    <property type="entry name" value="TOPRIM"/>
    <property type="match status" value="1"/>
</dbReference>
<comment type="domain">
    <text evidence="12">Contains an N-terminal zinc-binding domain, a central core domain that contains the primase activity, and a C-terminal DnaB-binding domain.</text>
</comment>
<evidence type="ECO:0000256" key="9">
    <source>
        <dbReference type="ARBA" id="ARBA00022842"/>
    </source>
</evidence>
<evidence type="ECO:0000256" key="2">
    <source>
        <dbReference type="ARBA" id="ARBA00022515"/>
    </source>
</evidence>
<dbReference type="PANTHER" id="PTHR30313">
    <property type="entry name" value="DNA PRIMASE"/>
    <property type="match status" value="1"/>
</dbReference>
<name>A0A3N1MKL9_9PROT</name>
<keyword evidence="10 12" id="KW-0238">DNA-binding</keyword>
<feature type="compositionally biased region" description="Pro residues" evidence="13">
    <location>
        <begin position="436"/>
        <end position="449"/>
    </location>
</feature>
<keyword evidence="11 12" id="KW-0804">Transcription</keyword>
<feature type="region of interest" description="Disordered" evidence="13">
    <location>
        <begin position="387"/>
        <end position="449"/>
    </location>
</feature>
<accession>A0A3N1MKL9</accession>
<evidence type="ECO:0000256" key="3">
    <source>
        <dbReference type="ARBA" id="ARBA00022679"/>
    </source>
</evidence>
<dbReference type="EC" id="2.7.7.101" evidence="12"/>
<evidence type="ECO:0000256" key="4">
    <source>
        <dbReference type="ARBA" id="ARBA00022695"/>
    </source>
</evidence>
<dbReference type="HAMAP" id="MF_00974">
    <property type="entry name" value="DNA_primase_DnaG"/>
    <property type="match status" value="1"/>
</dbReference>
<keyword evidence="5 12" id="KW-0235">DNA replication</keyword>
<dbReference type="SMART" id="SM00400">
    <property type="entry name" value="ZnF_CHCC"/>
    <property type="match status" value="1"/>
</dbReference>
<dbReference type="RefSeq" id="WP_170216258.1">
    <property type="nucleotide sequence ID" value="NZ_AP019700.1"/>
</dbReference>
<keyword evidence="2 12" id="KW-0639">Primosome</keyword>
<dbReference type="FunFam" id="3.90.980.10:FF:000001">
    <property type="entry name" value="DNA primase"/>
    <property type="match status" value="1"/>
</dbReference>
<evidence type="ECO:0000256" key="13">
    <source>
        <dbReference type="SAM" id="MobiDB-lite"/>
    </source>
</evidence>
<dbReference type="Proteomes" id="UP000278222">
    <property type="component" value="Unassembled WGS sequence"/>
</dbReference>
<gene>
    <name evidence="12" type="primary">dnaG</name>
    <name evidence="15" type="ORF">EDC65_0039</name>
</gene>
<protein>
    <recommendedName>
        <fullName evidence="12">DNA primase</fullName>
        <ecNumber evidence="12">2.7.7.101</ecNumber>
    </recommendedName>
</protein>
<dbReference type="InterPro" id="IPR037068">
    <property type="entry name" value="DNA_primase_core_N_sf"/>
</dbReference>
<evidence type="ECO:0000259" key="14">
    <source>
        <dbReference type="PROSITE" id="PS50880"/>
    </source>
</evidence>
<dbReference type="EMBL" id="RJKX01000001">
    <property type="protein sequence ID" value="ROQ03357.1"/>
    <property type="molecule type" value="Genomic_DNA"/>
</dbReference>
<comment type="function">
    <text evidence="12">RNA polymerase that catalyzes the synthesis of short RNA molecules used as primers for DNA polymerase during DNA replication.</text>
</comment>
<dbReference type="GO" id="GO:0006269">
    <property type="term" value="P:DNA replication, synthesis of primer"/>
    <property type="evidence" value="ECO:0007669"/>
    <property type="project" value="UniProtKB-UniRule"/>
</dbReference>
<evidence type="ECO:0000256" key="11">
    <source>
        <dbReference type="ARBA" id="ARBA00023163"/>
    </source>
</evidence>
<dbReference type="Gene3D" id="3.40.1360.10">
    <property type="match status" value="1"/>
</dbReference>
<feature type="compositionally biased region" description="Low complexity" evidence="13">
    <location>
        <begin position="420"/>
        <end position="435"/>
    </location>
</feature>
<comment type="caution">
    <text evidence="15">The sequence shown here is derived from an EMBL/GenBank/DDBJ whole genome shotgun (WGS) entry which is preliminary data.</text>
</comment>
<evidence type="ECO:0000256" key="7">
    <source>
        <dbReference type="ARBA" id="ARBA00022771"/>
    </source>
</evidence>
<comment type="catalytic activity">
    <reaction evidence="12">
        <text>ssDNA + n NTP = ssDNA/pppN(pN)n-1 hybrid + (n-1) diphosphate.</text>
        <dbReference type="EC" id="2.7.7.101"/>
    </reaction>
</comment>
<dbReference type="FunFam" id="3.40.1360.10:FF:000002">
    <property type="entry name" value="DNA primase"/>
    <property type="match status" value="1"/>
</dbReference>
<dbReference type="SUPFAM" id="SSF56731">
    <property type="entry name" value="DNA primase core"/>
    <property type="match status" value="1"/>
</dbReference>
<keyword evidence="3 12" id="KW-0808">Transferase</keyword>
<dbReference type="SMART" id="SM00493">
    <property type="entry name" value="TOPRIM"/>
    <property type="match status" value="1"/>
</dbReference>
<dbReference type="InterPro" id="IPR050219">
    <property type="entry name" value="DnaG_primase"/>
</dbReference>
<comment type="subunit">
    <text evidence="12">Monomer. Interacts with DnaB.</text>
</comment>
<dbReference type="Pfam" id="PF01807">
    <property type="entry name" value="Zn_ribbon_DnaG"/>
    <property type="match status" value="1"/>
</dbReference>
<keyword evidence="7 12" id="KW-0863">Zinc-finger</keyword>
<keyword evidence="8 12" id="KW-0862">Zinc</keyword>
<dbReference type="Gene3D" id="3.90.980.10">
    <property type="entry name" value="DNA primase, catalytic core, N-terminal domain"/>
    <property type="match status" value="1"/>
</dbReference>
<dbReference type="GO" id="GO:0005737">
    <property type="term" value="C:cytoplasm"/>
    <property type="evidence" value="ECO:0007669"/>
    <property type="project" value="TreeGrafter"/>
</dbReference>
<dbReference type="InterPro" id="IPR030846">
    <property type="entry name" value="DnaG_bac"/>
</dbReference>
<dbReference type="InterPro" id="IPR013264">
    <property type="entry name" value="DNAG_N"/>
</dbReference>
<feature type="zinc finger region" description="CHC2-type" evidence="12">
    <location>
        <begin position="22"/>
        <end position="46"/>
    </location>
</feature>
<dbReference type="InterPro" id="IPR034151">
    <property type="entry name" value="TOPRIM_DnaG_bac"/>
</dbReference>
<comment type="cofactor">
    <cofactor evidence="12">
        <name>Zn(2+)</name>
        <dbReference type="ChEBI" id="CHEBI:29105"/>
    </cofactor>
    <text evidence="12">Binds 1 zinc ion per monomer.</text>
</comment>
<keyword evidence="9" id="KW-0460">Magnesium</keyword>
<evidence type="ECO:0000313" key="15">
    <source>
        <dbReference type="EMBL" id="ROQ03357.1"/>
    </source>
</evidence>
<dbReference type="GO" id="GO:0003677">
    <property type="term" value="F:DNA binding"/>
    <property type="evidence" value="ECO:0007669"/>
    <property type="project" value="UniProtKB-KW"/>
</dbReference>